<evidence type="ECO:0000313" key="2">
    <source>
        <dbReference type="EMBL" id="KAI0510091.1"/>
    </source>
</evidence>
<sequence length="73" mass="8132">MGELLHPGTGRLDINPDKPRHSNRLGLGDVARLDCCSDEFGHRYRNASLAVVPEQLGWPANLWETAASARRCY</sequence>
<dbReference type="Proteomes" id="UP000829196">
    <property type="component" value="Unassembled WGS sequence"/>
</dbReference>
<dbReference type="EMBL" id="JAGYWB010000009">
    <property type="protein sequence ID" value="KAI0510091.1"/>
    <property type="molecule type" value="Genomic_DNA"/>
</dbReference>
<feature type="region of interest" description="Disordered" evidence="1">
    <location>
        <begin position="1"/>
        <end position="20"/>
    </location>
</feature>
<gene>
    <name evidence="2" type="ORF">KFK09_010691</name>
</gene>
<protein>
    <submittedName>
        <fullName evidence="2">Uncharacterized protein</fullName>
    </submittedName>
</protein>
<proteinExistence type="predicted"/>
<name>A0A8T3BDG3_DENNO</name>
<reference evidence="2" key="1">
    <citation type="journal article" date="2022" name="Front. Genet.">
        <title>Chromosome-Scale Assembly of the Dendrobium nobile Genome Provides Insights Into the Molecular Mechanism of the Biosynthesis of the Medicinal Active Ingredient of Dendrobium.</title>
        <authorList>
            <person name="Xu Q."/>
            <person name="Niu S.-C."/>
            <person name="Li K.-L."/>
            <person name="Zheng P.-J."/>
            <person name="Zhang X.-J."/>
            <person name="Jia Y."/>
            <person name="Liu Y."/>
            <person name="Niu Y.-X."/>
            <person name="Yu L.-H."/>
            <person name="Chen D.-F."/>
            <person name="Zhang G.-Q."/>
        </authorList>
    </citation>
    <scope>NUCLEOTIDE SEQUENCE</scope>
    <source>
        <tissue evidence="2">Leaf</tissue>
    </source>
</reference>
<evidence type="ECO:0000313" key="3">
    <source>
        <dbReference type="Proteomes" id="UP000829196"/>
    </source>
</evidence>
<accession>A0A8T3BDG3</accession>
<comment type="caution">
    <text evidence="2">The sequence shown here is derived from an EMBL/GenBank/DDBJ whole genome shotgun (WGS) entry which is preliminary data.</text>
</comment>
<keyword evidence="3" id="KW-1185">Reference proteome</keyword>
<dbReference type="AlphaFoldDB" id="A0A8T3BDG3"/>
<organism evidence="2 3">
    <name type="scientific">Dendrobium nobile</name>
    <name type="common">Orchid</name>
    <dbReference type="NCBI Taxonomy" id="94219"/>
    <lineage>
        <taxon>Eukaryota</taxon>
        <taxon>Viridiplantae</taxon>
        <taxon>Streptophyta</taxon>
        <taxon>Embryophyta</taxon>
        <taxon>Tracheophyta</taxon>
        <taxon>Spermatophyta</taxon>
        <taxon>Magnoliopsida</taxon>
        <taxon>Liliopsida</taxon>
        <taxon>Asparagales</taxon>
        <taxon>Orchidaceae</taxon>
        <taxon>Epidendroideae</taxon>
        <taxon>Malaxideae</taxon>
        <taxon>Dendrobiinae</taxon>
        <taxon>Dendrobium</taxon>
    </lineage>
</organism>
<evidence type="ECO:0000256" key="1">
    <source>
        <dbReference type="SAM" id="MobiDB-lite"/>
    </source>
</evidence>